<organism evidence="1 2">
    <name type="scientific">Helicostylum pulchrum</name>
    <dbReference type="NCBI Taxonomy" id="562976"/>
    <lineage>
        <taxon>Eukaryota</taxon>
        <taxon>Fungi</taxon>
        <taxon>Fungi incertae sedis</taxon>
        <taxon>Mucoromycota</taxon>
        <taxon>Mucoromycotina</taxon>
        <taxon>Mucoromycetes</taxon>
        <taxon>Mucorales</taxon>
        <taxon>Mucorineae</taxon>
        <taxon>Mucoraceae</taxon>
        <taxon>Helicostylum</taxon>
    </lineage>
</organism>
<comment type="caution">
    <text evidence="1">The sequence shown here is derived from an EMBL/GenBank/DDBJ whole genome shotgun (WGS) entry which is preliminary data.</text>
</comment>
<accession>A0ABP9Y6I5</accession>
<dbReference type="EMBL" id="BAABUJ010000023">
    <property type="protein sequence ID" value="GAA5802584.1"/>
    <property type="molecule type" value="Genomic_DNA"/>
</dbReference>
<evidence type="ECO:0000313" key="2">
    <source>
        <dbReference type="Proteomes" id="UP001476247"/>
    </source>
</evidence>
<dbReference type="Proteomes" id="UP001476247">
    <property type="component" value="Unassembled WGS sequence"/>
</dbReference>
<gene>
    <name evidence="1" type="ORF">HPULCUR_008054</name>
</gene>
<evidence type="ECO:0000313" key="1">
    <source>
        <dbReference type="EMBL" id="GAA5802584.1"/>
    </source>
</evidence>
<proteinExistence type="predicted"/>
<reference evidence="1 2" key="1">
    <citation type="submission" date="2024-04" db="EMBL/GenBank/DDBJ databases">
        <title>genome sequences of Mucor flavus KT1a and Helicostylum pulchrum KT1b strains isolation_sourced from the surface of a dry-aged beef.</title>
        <authorList>
            <person name="Toyotome T."/>
            <person name="Hosono M."/>
            <person name="Torimaru M."/>
            <person name="Fukuda K."/>
            <person name="Mikami N."/>
        </authorList>
    </citation>
    <scope>NUCLEOTIDE SEQUENCE [LARGE SCALE GENOMIC DNA]</scope>
    <source>
        <strain evidence="1 2">KT1b</strain>
    </source>
</reference>
<protein>
    <submittedName>
        <fullName evidence="1">Uncharacterized protein</fullName>
    </submittedName>
</protein>
<name>A0ABP9Y6I5_9FUNG</name>
<sequence>MYPILNTTEDKDKIKSIINSYLSQNTILDWKYELALKELIDKNLLMEPIEENMKELGNMYLEEVSIVYESRREGCTTEESSKVDMLNNDSFFKISTSPQIQKLLRLAAYSAQALNDAIDNRLSSAENSQTSNDQEDNVELRHYQTLSIDEQMIFLCDKFGNQGHLDLTTTTIAKRFGKSIQNFGLKLQPTLIRKERDILLEIARCTDITSVNRLLAKLYSDVDMNPMCRYIRLALSNMVELWSSDNLVTADHNESWYRTHVYGPVFDNAFIYDKNFITKRADCISNITKEFDDIANQRVDFILRNLNDDTDYLSAEEKPGLKGVKKDIGKGKTLQMAMLRKWTQYVGNSRISNLEAITCQWQGVKLQIIGTKYISQNHSISYNKGVFVVPKIVNNLASFAQTLVAVLSLKRLVYLNYCKINVILEAKRRHDIELMHFQGGETDDDILLRSDSTAGYDSNNDEQIIDFDLEEDITEALQNIKHDDDIVTDKDWEEFVVERVVSRKRKLA</sequence>
<keyword evidence="2" id="KW-1185">Reference proteome</keyword>